<dbReference type="RefSeq" id="WP_015498274.1">
    <property type="nucleotide sequence ID" value="NC_020911.1"/>
</dbReference>
<dbReference type="eggNOG" id="COG1011">
    <property type="taxonomic scope" value="Bacteria"/>
</dbReference>
<dbReference type="Gene3D" id="1.10.150.240">
    <property type="entry name" value="Putative phosphatase, domain 2"/>
    <property type="match status" value="1"/>
</dbReference>
<keyword evidence="1" id="KW-0378">Hydrolase</keyword>
<dbReference type="Pfam" id="PF00702">
    <property type="entry name" value="Hydrolase"/>
    <property type="match status" value="1"/>
</dbReference>
<dbReference type="STRING" id="391626.OAN307_c04870"/>
<dbReference type="Proteomes" id="UP000005307">
    <property type="component" value="Chromosome"/>
</dbReference>
<dbReference type="PRINTS" id="PR00413">
    <property type="entry name" value="HADHALOGNASE"/>
</dbReference>
<proteinExistence type="predicted"/>
<keyword evidence="2" id="KW-1185">Reference proteome</keyword>
<dbReference type="Gene3D" id="3.40.50.1000">
    <property type="entry name" value="HAD superfamily/HAD-like"/>
    <property type="match status" value="1"/>
</dbReference>
<sequence>MTVRAVLFDIGNVLIEWQPVRFFDRVIGVDRRVAFFAGAPILNMNERVDAGENFQDSVAEMIAAHSDWTDELALWRDRWIEMPSPVIDHAVRLLRALRRARRPVFALSNFGNETFEIAVCNYPFLDEFDRRFISAELGMSKPKIYIYQRVEDECGIQQDALLFTDDRPENIAAAQERGWRTHLFDGPDGWAARLVREGLLTTEAAV</sequence>
<dbReference type="OrthoDB" id="9807742at2"/>
<gene>
    <name evidence="1" type="ORF">OAN307_c04870</name>
</gene>
<dbReference type="GO" id="GO:0016787">
    <property type="term" value="F:hydrolase activity"/>
    <property type="evidence" value="ECO:0007669"/>
    <property type="project" value="UniProtKB-KW"/>
</dbReference>
<dbReference type="AlphaFoldDB" id="M9R8Z0"/>
<organism evidence="1 2">
    <name type="scientific">Octadecabacter antarcticus 307</name>
    <dbReference type="NCBI Taxonomy" id="391626"/>
    <lineage>
        <taxon>Bacteria</taxon>
        <taxon>Pseudomonadati</taxon>
        <taxon>Pseudomonadota</taxon>
        <taxon>Alphaproteobacteria</taxon>
        <taxon>Rhodobacterales</taxon>
        <taxon>Roseobacteraceae</taxon>
        <taxon>Octadecabacter</taxon>
    </lineage>
</organism>
<dbReference type="EMBL" id="CP003740">
    <property type="protein sequence ID" value="AGI66225.1"/>
    <property type="molecule type" value="Genomic_DNA"/>
</dbReference>
<dbReference type="InterPro" id="IPR023198">
    <property type="entry name" value="PGP-like_dom2"/>
</dbReference>
<reference evidence="1 2" key="1">
    <citation type="journal article" date="2013" name="PLoS ONE">
        <title>Poles Apart: Arctic and Antarctic Octadecabacter strains Share High Genome Plasticity and a New Type of Xanthorhodopsin.</title>
        <authorList>
            <person name="Vollmers J."/>
            <person name="Voget S."/>
            <person name="Dietrich S."/>
            <person name="Gollnow K."/>
            <person name="Smits M."/>
            <person name="Meyer K."/>
            <person name="Brinkhoff T."/>
            <person name="Simon M."/>
            <person name="Daniel R."/>
        </authorList>
    </citation>
    <scope>NUCLEOTIDE SEQUENCE [LARGE SCALE GENOMIC DNA]</scope>
    <source>
        <strain evidence="1 2">307</strain>
    </source>
</reference>
<dbReference type="SUPFAM" id="SSF56784">
    <property type="entry name" value="HAD-like"/>
    <property type="match status" value="1"/>
</dbReference>
<dbReference type="InterPro" id="IPR006439">
    <property type="entry name" value="HAD-SF_hydro_IA"/>
</dbReference>
<name>M9R8Z0_9RHOB</name>
<dbReference type="PANTHER" id="PTHR43611:SF3">
    <property type="entry name" value="FLAVIN MONONUCLEOTIDE HYDROLASE 1, CHLOROPLATIC"/>
    <property type="match status" value="1"/>
</dbReference>
<dbReference type="KEGG" id="oat:OAN307_c04870"/>
<protein>
    <submittedName>
        <fullName evidence="1">Putative HAD-superfamily hydrolase</fullName>
    </submittedName>
</protein>
<dbReference type="NCBIfam" id="TIGR01509">
    <property type="entry name" value="HAD-SF-IA-v3"/>
    <property type="match status" value="1"/>
</dbReference>
<evidence type="ECO:0000313" key="1">
    <source>
        <dbReference type="EMBL" id="AGI66225.1"/>
    </source>
</evidence>
<dbReference type="InterPro" id="IPR023214">
    <property type="entry name" value="HAD_sf"/>
</dbReference>
<accession>M9R8Z0</accession>
<evidence type="ECO:0000313" key="2">
    <source>
        <dbReference type="Proteomes" id="UP000005307"/>
    </source>
</evidence>
<dbReference type="SFLD" id="SFLDG01129">
    <property type="entry name" value="C1.5:_HAD__Beta-PGM__Phosphata"/>
    <property type="match status" value="1"/>
</dbReference>
<dbReference type="PANTHER" id="PTHR43611">
    <property type="entry name" value="ALPHA-D-GLUCOSE 1-PHOSPHATE PHOSPHATASE"/>
    <property type="match status" value="1"/>
</dbReference>
<dbReference type="HOGENOM" id="CLU_045011_9_1_5"/>
<dbReference type="SFLD" id="SFLDS00003">
    <property type="entry name" value="Haloacid_Dehalogenase"/>
    <property type="match status" value="1"/>
</dbReference>
<dbReference type="InterPro" id="IPR036412">
    <property type="entry name" value="HAD-like_sf"/>
</dbReference>